<proteinExistence type="predicted"/>
<evidence type="ECO:0000313" key="1">
    <source>
        <dbReference type="EMBL" id="MEQ2262231.1"/>
    </source>
</evidence>
<evidence type="ECO:0000313" key="2">
    <source>
        <dbReference type="Proteomes" id="UP001444071"/>
    </source>
</evidence>
<comment type="caution">
    <text evidence="1">The sequence shown here is derived from an EMBL/GenBank/DDBJ whole genome shotgun (WGS) entry which is preliminary data.</text>
</comment>
<sequence>MFLMIDPTKHILNFNQFNRNSTTITKSQSTKLNQDTHTCFNKICIIILWLQKDSESCKLKTDRDSEAALRLVQLSSLQTSLDSTTRDQVQHSESIQITFLEV</sequence>
<dbReference type="EMBL" id="JAHRIM010020158">
    <property type="protein sequence ID" value="MEQ2262231.1"/>
    <property type="molecule type" value="Genomic_DNA"/>
</dbReference>
<gene>
    <name evidence="1" type="ORF">XENORESO_002207</name>
</gene>
<protein>
    <submittedName>
        <fullName evidence="1">Uncharacterized protein</fullName>
    </submittedName>
</protein>
<accession>A0ABV0VYC8</accession>
<reference evidence="1 2" key="1">
    <citation type="submission" date="2021-06" db="EMBL/GenBank/DDBJ databases">
        <authorList>
            <person name="Palmer J.M."/>
        </authorList>
    </citation>
    <scope>NUCLEOTIDE SEQUENCE [LARGE SCALE GENOMIC DNA]</scope>
    <source>
        <strain evidence="1 2">XR_2019</strain>
        <tissue evidence="1">Muscle</tissue>
    </source>
</reference>
<name>A0ABV0VYC8_9TELE</name>
<organism evidence="1 2">
    <name type="scientific">Xenotaenia resolanae</name>
    <dbReference type="NCBI Taxonomy" id="208358"/>
    <lineage>
        <taxon>Eukaryota</taxon>
        <taxon>Metazoa</taxon>
        <taxon>Chordata</taxon>
        <taxon>Craniata</taxon>
        <taxon>Vertebrata</taxon>
        <taxon>Euteleostomi</taxon>
        <taxon>Actinopterygii</taxon>
        <taxon>Neopterygii</taxon>
        <taxon>Teleostei</taxon>
        <taxon>Neoteleostei</taxon>
        <taxon>Acanthomorphata</taxon>
        <taxon>Ovalentaria</taxon>
        <taxon>Atherinomorphae</taxon>
        <taxon>Cyprinodontiformes</taxon>
        <taxon>Goodeidae</taxon>
        <taxon>Xenotaenia</taxon>
    </lineage>
</organism>
<dbReference type="Proteomes" id="UP001444071">
    <property type="component" value="Unassembled WGS sequence"/>
</dbReference>
<keyword evidence="2" id="KW-1185">Reference proteome</keyword>